<evidence type="ECO:0000313" key="1">
    <source>
        <dbReference type="EMBL" id="KAJ6853668.1"/>
    </source>
</evidence>
<proteinExistence type="predicted"/>
<dbReference type="Proteomes" id="UP001140949">
    <property type="component" value="Unassembled WGS sequence"/>
</dbReference>
<dbReference type="EMBL" id="JANAVB010000400">
    <property type="protein sequence ID" value="KAJ6853668.1"/>
    <property type="molecule type" value="Genomic_DNA"/>
</dbReference>
<accession>A0AAX6IKT1</accession>
<reference evidence="1" key="2">
    <citation type="submission" date="2023-04" db="EMBL/GenBank/DDBJ databases">
        <authorList>
            <person name="Bruccoleri R.E."/>
            <person name="Oakeley E.J."/>
            <person name="Faust A.-M."/>
            <person name="Dessus-Babus S."/>
            <person name="Altorfer M."/>
            <person name="Burckhardt D."/>
            <person name="Oertli M."/>
            <person name="Naumann U."/>
            <person name="Petersen F."/>
            <person name="Wong J."/>
        </authorList>
    </citation>
    <scope>NUCLEOTIDE SEQUENCE</scope>
    <source>
        <strain evidence="1">GSM-AAB239-AS_SAM_17_03QT</strain>
        <tissue evidence="1">Leaf</tissue>
    </source>
</reference>
<keyword evidence="2" id="KW-1185">Reference proteome</keyword>
<evidence type="ECO:0000313" key="2">
    <source>
        <dbReference type="Proteomes" id="UP001140949"/>
    </source>
</evidence>
<name>A0AAX6IKT1_IRIPA</name>
<sequence>MEARCFNRRDGKAYRLKVSGFLTLSPYSSRLIKYVMVCVRCYRISERGSTTKGPSMCRTLR</sequence>
<gene>
    <name evidence="1" type="ORF">M6B38_113590</name>
</gene>
<dbReference type="AlphaFoldDB" id="A0AAX6IKT1"/>
<comment type="caution">
    <text evidence="1">The sequence shown here is derived from an EMBL/GenBank/DDBJ whole genome shotgun (WGS) entry which is preliminary data.</text>
</comment>
<reference evidence="1" key="1">
    <citation type="journal article" date="2023" name="GigaByte">
        <title>Genome assembly of the bearded iris, Iris pallida Lam.</title>
        <authorList>
            <person name="Bruccoleri R.E."/>
            <person name="Oakeley E.J."/>
            <person name="Faust A.M.E."/>
            <person name="Altorfer M."/>
            <person name="Dessus-Babus S."/>
            <person name="Burckhardt D."/>
            <person name="Oertli M."/>
            <person name="Naumann U."/>
            <person name="Petersen F."/>
            <person name="Wong J."/>
        </authorList>
    </citation>
    <scope>NUCLEOTIDE SEQUENCE</scope>
    <source>
        <strain evidence="1">GSM-AAB239-AS_SAM_17_03QT</strain>
    </source>
</reference>
<protein>
    <submittedName>
        <fullName evidence="1">Uncharacterized protein</fullName>
    </submittedName>
</protein>
<organism evidence="1 2">
    <name type="scientific">Iris pallida</name>
    <name type="common">Sweet iris</name>
    <dbReference type="NCBI Taxonomy" id="29817"/>
    <lineage>
        <taxon>Eukaryota</taxon>
        <taxon>Viridiplantae</taxon>
        <taxon>Streptophyta</taxon>
        <taxon>Embryophyta</taxon>
        <taxon>Tracheophyta</taxon>
        <taxon>Spermatophyta</taxon>
        <taxon>Magnoliopsida</taxon>
        <taxon>Liliopsida</taxon>
        <taxon>Asparagales</taxon>
        <taxon>Iridaceae</taxon>
        <taxon>Iridoideae</taxon>
        <taxon>Irideae</taxon>
        <taxon>Iris</taxon>
    </lineage>
</organism>